<keyword evidence="1" id="KW-1133">Transmembrane helix</keyword>
<gene>
    <name evidence="2" type="ORF">A5889_001368</name>
    <name evidence="3" type="ORF">A5889_001709</name>
</gene>
<evidence type="ECO:0000313" key="3">
    <source>
        <dbReference type="EMBL" id="WYJ94207.1"/>
    </source>
</evidence>
<evidence type="ECO:0000313" key="2">
    <source>
        <dbReference type="EMBL" id="OUZ32659.1"/>
    </source>
</evidence>
<feature type="transmembrane region" description="Helical" evidence="1">
    <location>
        <begin position="112"/>
        <end position="131"/>
    </location>
</feature>
<keyword evidence="1" id="KW-0472">Membrane</keyword>
<keyword evidence="1" id="KW-0812">Transmembrane</keyword>
<reference evidence="3" key="3">
    <citation type="submission" date="2024-03" db="EMBL/GenBank/DDBJ databases">
        <title>The Genome Sequence of Enterococcus sp. DIV0238c.</title>
        <authorList>
            <consortium name="The Broad Institute Genomics Platform"/>
            <consortium name="The Broad Institute Microbial Omics Core"/>
            <consortium name="The Broad Institute Genomic Center for Infectious Diseases"/>
            <person name="Earl A."/>
            <person name="Manson A."/>
            <person name="Gilmore M."/>
            <person name="Schwartman J."/>
            <person name="Shea T."/>
            <person name="Abouelleil A."/>
            <person name="Cao P."/>
            <person name="Chapman S."/>
            <person name="Cusick C."/>
            <person name="Young S."/>
            <person name="Neafsey D."/>
            <person name="Nusbaum C."/>
            <person name="Birren B."/>
        </authorList>
    </citation>
    <scope>NUCLEOTIDE SEQUENCE</scope>
    <source>
        <strain evidence="3">9D6_DIV0238</strain>
    </source>
</reference>
<dbReference type="Proteomes" id="UP000196151">
    <property type="component" value="Chromosome"/>
</dbReference>
<proteinExistence type="predicted"/>
<dbReference type="EMBL" id="NIBQ01000002">
    <property type="protein sequence ID" value="OUZ32659.1"/>
    <property type="molecule type" value="Genomic_DNA"/>
</dbReference>
<protein>
    <submittedName>
        <fullName evidence="2">Uncharacterized protein</fullName>
    </submittedName>
</protein>
<evidence type="ECO:0000313" key="4">
    <source>
        <dbReference type="Proteomes" id="UP000196151"/>
    </source>
</evidence>
<accession>A0A200J737</accession>
<reference evidence="3" key="2">
    <citation type="submission" date="2017-05" db="EMBL/GenBank/DDBJ databases">
        <authorList>
            <consortium name="The Broad Institute Genomics Platform"/>
            <consortium name="The Broad Institute Genomic Center for Infectious Diseases"/>
            <person name="Earl A."/>
            <person name="Manson A."/>
            <person name="Schwartman J."/>
            <person name="Gilmore M."/>
            <person name="Abouelleil A."/>
            <person name="Cao P."/>
            <person name="Chapman S."/>
            <person name="Cusick C."/>
            <person name="Shea T."/>
            <person name="Young S."/>
            <person name="Neafsey D."/>
            <person name="Nusbaum C."/>
            <person name="Birren B."/>
        </authorList>
    </citation>
    <scope>NUCLEOTIDE SEQUENCE</scope>
    <source>
        <strain evidence="3">9D6_DIV0238</strain>
    </source>
</reference>
<organism evidence="2">
    <name type="scientific">Candidatus Enterococcus dunnyi</name>
    <dbReference type="NCBI Taxonomy" id="1834192"/>
    <lineage>
        <taxon>Bacteria</taxon>
        <taxon>Bacillati</taxon>
        <taxon>Bacillota</taxon>
        <taxon>Bacilli</taxon>
        <taxon>Lactobacillales</taxon>
        <taxon>Enterococcaceae</taxon>
        <taxon>Enterococcus</taxon>
    </lineage>
</organism>
<feature type="transmembrane region" description="Helical" evidence="1">
    <location>
        <begin position="88"/>
        <end position="106"/>
    </location>
</feature>
<evidence type="ECO:0000256" key="1">
    <source>
        <dbReference type="SAM" id="Phobius"/>
    </source>
</evidence>
<feature type="transmembrane region" description="Helical" evidence="1">
    <location>
        <begin position="7"/>
        <end position="28"/>
    </location>
</feature>
<dbReference type="RefSeq" id="WP_087640507.1">
    <property type="nucleotide sequence ID" value="NZ_CP147246.1"/>
</dbReference>
<reference evidence="2" key="1">
    <citation type="submission" date="2017-05" db="EMBL/GenBank/DDBJ databases">
        <title>The Genome Sequence of Enterococcus sp. 9D6_DIV0238.</title>
        <authorList>
            <consortium name="The Broad Institute Genomics Platform"/>
            <consortium name="The Broad Institute Genomic Center for Infectious Diseases"/>
            <person name="Earl A."/>
            <person name="Manson A."/>
            <person name="Schwartman J."/>
            <person name="Gilmore M."/>
            <person name="Abouelleil A."/>
            <person name="Cao P."/>
            <person name="Chapman S."/>
            <person name="Cusick C."/>
            <person name="Shea T."/>
            <person name="Young S."/>
            <person name="Neafsey D."/>
            <person name="Nusbaum C."/>
            <person name="Birren B."/>
        </authorList>
    </citation>
    <scope>NUCLEOTIDE SEQUENCE [LARGE SCALE GENOMIC DNA]</scope>
    <source>
        <strain evidence="2">9D6_DIV0238</strain>
    </source>
</reference>
<dbReference type="OrthoDB" id="9941474at2"/>
<dbReference type="AlphaFoldDB" id="A0A200J737"/>
<dbReference type="EMBL" id="CP147246">
    <property type="protein sequence ID" value="WYJ94207.1"/>
    <property type="molecule type" value="Genomic_DNA"/>
</dbReference>
<keyword evidence="4" id="KW-1185">Reference proteome</keyword>
<sequence length="138" mass="15778">MSKKIYTIIEVIKIFVLSWFVGLVYQASVASDHFGSELKVIGYTFLIMLGTLVISSIVLDIVISFFTPKEKHFFGEWEKMINKNILQNFAYALSIFFVAVMAAFALELAFTQIILLFHMGFFVLIATNNITKAYYYEG</sequence>
<feature type="transmembrane region" description="Helical" evidence="1">
    <location>
        <begin position="40"/>
        <end position="67"/>
    </location>
</feature>
<name>A0A200J737_9ENTE</name>